<dbReference type="AlphaFoldDB" id="A0ABD1CBE5"/>
<keyword evidence="2" id="KW-0732">Signal</keyword>
<sequence>MSSGSRRRHPTRMSSIPGPVWAALMLLLPLLVSGLAMTNSVFKAFSKDQTVTSSTLSWEKFNGDETQLQYAVRTYNLADHPRSKEMTDTERLQHASHVRRIQDRGHLLAPARRTWSDTSTHPPDSDAGWTSGGAGSFEVLVNRGGGGELIWKPWNSARWDGFPGAVGSSVGKAKNREEELGVMADKLKDNMVWHVDVDDYYVARYKLDHHGHHHPYIVGNYDPLEKLGGRIFAPLPEAPNAYEHEHGEILVEIEPVQYELRNIKLNKVKTLIKKNITNLGSTVLSNEEDGTNQAETVITYDYVKVTYFGRQQGVGNGVPTKVIDPRTQQTVDMYWGVELTERKFETKAINTILQPGTAINVTLLGNYTEMEAPYHANLKAYYDDNSDPSSRRLNGYMLSKDMEDVKIEFSPIYWIENGTLVPTTTTTTTTTTSTTEATTTNDPVPISNTPIDDSANALPADGADDMSNEIDRSLASAAGSREEVASSRSIDKPESSISLSSVGGSAKGSRGGAPSLRWSPVAVIAAAIGAAFVAQRI</sequence>
<feature type="chain" id="PRO_5044746966" evidence="2">
    <location>
        <begin position="35"/>
        <end position="537"/>
    </location>
</feature>
<feature type="compositionally biased region" description="Basic and acidic residues" evidence="1">
    <location>
        <begin position="480"/>
        <end position="494"/>
    </location>
</feature>
<proteinExistence type="predicted"/>
<organism evidence="3 4">
    <name type="scientific">Culex pipiens pipiens</name>
    <name type="common">Northern house mosquito</name>
    <dbReference type="NCBI Taxonomy" id="38569"/>
    <lineage>
        <taxon>Eukaryota</taxon>
        <taxon>Metazoa</taxon>
        <taxon>Ecdysozoa</taxon>
        <taxon>Arthropoda</taxon>
        <taxon>Hexapoda</taxon>
        <taxon>Insecta</taxon>
        <taxon>Pterygota</taxon>
        <taxon>Neoptera</taxon>
        <taxon>Endopterygota</taxon>
        <taxon>Diptera</taxon>
        <taxon>Nematocera</taxon>
        <taxon>Culicoidea</taxon>
        <taxon>Culicidae</taxon>
        <taxon>Culicinae</taxon>
        <taxon>Culicini</taxon>
        <taxon>Culex</taxon>
        <taxon>Culex</taxon>
    </lineage>
</organism>
<keyword evidence="4" id="KW-1185">Reference proteome</keyword>
<gene>
    <name evidence="3" type="ORF">pipiens_005108</name>
</gene>
<name>A0ABD1CBE5_CULPP</name>
<evidence type="ECO:0000313" key="4">
    <source>
        <dbReference type="Proteomes" id="UP001562425"/>
    </source>
</evidence>
<evidence type="ECO:0000256" key="1">
    <source>
        <dbReference type="SAM" id="MobiDB-lite"/>
    </source>
</evidence>
<protein>
    <submittedName>
        <fullName evidence="3">Uncharacterized protein</fullName>
    </submittedName>
</protein>
<feature type="compositionally biased region" description="Low complexity" evidence="1">
    <location>
        <begin position="423"/>
        <end position="440"/>
    </location>
</feature>
<comment type="caution">
    <text evidence="3">The sequence shown here is derived from an EMBL/GenBank/DDBJ whole genome shotgun (WGS) entry which is preliminary data.</text>
</comment>
<evidence type="ECO:0000256" key="2">
    <source>
        <dbReference type="SAM" id="SignalP"/>
    </source>
</evidence>
<dbReference type="Proteomes" id="UP001562425">
    <property type="component" value="Unassembled WGS sequence"/>
</dbReference>
<accession>A0ABD1CBE5</accession>
<feature type="signal peptide" evidence="2">
    <location>
        <begin position="1"/>
        <end position="34"/>
    </location>
</feature>
<dbReference type="EMBL" id="JBEHCU010014070">
    <property type="protein sequence ID" value="KAL1373701.1"/>
    <property type="molecule type" value="Genomic_DNA"/>
</dbReference>
<feature type="region of interest" description="Disordered" evidence="1">
    <location>
        <begin position="423"/>
        <end position="515"/>
    </location>
</feature>
<reference evidence="3 4" key="1">
    <citation type="submission" date="2024-05" db="EMBL/GenBank/DDBJ databases">
        <title>Culex pipiens pipiens assembly and annotation.</title>
        <authorList>
            <person name="Alout H."/>
            <person name="Durand T."/>
        </authorList>
    </citation>
    <scope>NUCLEOTIDE SEQUENCE [LARGE SCALE GENOMIC DNA]</scope>
    <source>
        <strain evidence="3">HA-2024</strain>
        <tissue evidence="3">Whole body</tissue>
    </source>
</reference>
<feature type="compositionally biased region" description="Low complexity" evidence="1">
    <location>
        <begin position="495"/>
        <end position="504"/>
    </location>
</feature>
<evidence type="ECO:0000313" key="3">
    <source>
        <dbReference type="EMBL" id="KAL1373701.1"/>
    </source>
</evidence>